<sequence length="431" mass="49716">MAFIIDKEELKTGLIIFRRGDVEHRNFYCRIKLPNEDRYKVISLHTADRESAHDRAFDQDADIRFRVKHEIAVFNRPFRQVAEDYLQTQQRRAKAGEVSHDRVKNLRNAFKKALEGYVGGTHIHLIGQDRWAGYPTWRRENGKGRFREHISDATIRFEMGALNAVMNFAIIKRLAPASHRFEGRPKLKTMRRDEFTLQEYRKLLSVGRKWIRAATTPQGIWYRTMCYNFMLIMCNTGMRPSEAKNLHWRDIMLAKDRGGREIVVMFVQGKGKSRKLVAPKSVGEYLDRVRELSKATAPDDSVFTIINGKPAKYLYSDTVQALLVEADLRMGPNGIPRSTYCFRHTYATFRLSEGVDVYILSKQMGTSVKMIENHYGHVDIIKHADRVLMGIGGWEAMHADMDAEGDVEEATAKARHAAKAKQSVRPAHFKR</sequence>
<dbReference type="GO" id="GO:0015074">
    <property type="term" value="P:DNA integration"/>
    <property type="evidence" value="ECO:0007669"/>
    <property type="project" value="UniProtKB-KW"/>
</dbReference>
<gene>
    <name evidence="6" type="ORF">C7451_12710</name>
</gene>
<dbReference type="InterPro" id="IPR011010">
    <property type="entry name" value="DNA_brk_join_enz"/>
</dbReference>
<dbReference type="CDD" id="cd00397">
    <property type="entry name" value="DNA_BRE_C"/>
    <property type="match status" value="1"/>
</dbReference>
<dbReference type="Pfam" id="PF00589">
    <property type="entry name" value="Phage_integrase"/>
    <property type="match status" value="1"/>
</dbReference>
<protein>
    <submittedName>
        <fullName evidence="6">Phage integrase family protein</fullName>
    </submittedName>
</protein>
<dbReference type="PANTHER" id="PTHR30349:SF41">
    <property type="entry name" value="INTEGRASE_RECOMBINASE PROTEIN MJ0367-RELATED"/>
    <property type="match status" value="1"/>
</dbReference>
<evidence type="ECO:0000313" key="6">
    <source>
        <dbReference type="EMBL" id="PXW67599.1"/>
    </source>
</evidence>
<dbReference type="AlphaFoldDB" id="A0A2V3V218"/>
<dbReference type="EMBL" id="QJJM01000027">
    <property type="protein sequence ID" value="PXW67599.1"/>
    <property type="molecule type" value="Genomic_DNA"/>
</dbReference>
<dbReference type="InterPro" id="IPR002104">
    <property type="entry name" value="Integrase_catalytic"/>
</dbReference>
<evidence type="ECO:0000256" key="1">
    <source>
        <dbReference type="ARBA" id="ARBA00008857"/>
    </source>
</evidence>
<evidence type="ECO:0000256" key="2">
    <source>
        <dbReference type="ARBA" id="ARBA00022908"/>
    </source>
</evidence>
<keyword evidence="2" id="KW-0229">DNA integration</keyword>
<proteinExistence type="inferred from homology"/>
<dbReference type="Proteomes" id="UP000248014">
    <property type="component" value="Unassembled WGS sequence"/>
</dbReference>
<keyword evidence="7" id="KW-1185">Reference proteome</keyword>
<dbReference type="Gene3D" id="1.10.443.10">
    <property type="entry name" value="Intergrase catalytic core"/>
    <property type="match status" value="1"/>
</dbReference>
<dbReference type="SUPFAM" id="SSF56349">
    <property type="entry name" value="DNA breaking-rejoining enzymes"/>
    <property type="match status" value="1"/>
</dbReference>
<name>A0A2V3V218_9SPHN</name>
<dbReference type="PROSITE" id="PS51898">
    <property type="entry name" value="TYR_RECOMBINASE"/>
    <property type="match status" value="1"/>
</dbReference>
<dbReference type="GO" id="GO:0003677">
    <property type="term" value="F:DNA binding"/>
    <property type="evidence" value="ECO:0007669"/>
    <property type="project" value="UniProtKB-KW"/>
</dbReference>
<accession>A0A2V3V218</accession>
<dbReference type="GO" id="GO:0006310">
    <property type="term" value="P:DNA recombination"/>
    <property type="evidence" value="ECO:0007669"/>
    <property type="project" value="UniProtKB-KW"/>
</dbReference>
<evidence type="ECO:0000256" key="4">
    <source>
        <dbReference type="ARBA" id="ARBA00023172"/>
    </source>
</evidence>
<dbReference type="OrthoDB" id="102994at2"/>
<keyword evidence="4" id="KW-0233">DNA recombination</keyword>
<dbReference type="RefSeq" id="WP_110300441.1">
    <property type="nucleotide sequence ID" value="NZ_QJJM01000027.1"/>
</dbReference>
<comment type="similarity">
    <text evidence="1">Belongs to the 'phage' integrase family.</text>
</comment>
<feature type="domain" description="Tyr recombinase" evidence="5">
    <location>
        <begin position="190"/>
        <end position="389"/>
    </location>
</feature>
<organism evidence="6 7">
    <name type="scientific">Blastomonas natatoria</name>
    <dbReference type="NCBI Taxonomy" id="34015"/>
    <lineage>
        <taxon>Bacteria</taxon>
        <taxon>Pseudomonadati</taxon>
        <taxon>Pseudomonadota</taxon>
        <taxon>Alphaproteobacteria</taxon>
        <taxon>Sphingomonadales</taxon>
        <taxon>Sphingomonadaceae</taxon>
        <taxon>Blastomonas</taxon>
    </lineage>
</organism>
<evidence type="ECO:0000259" key="5">
    <source>
        <dbReference type="PROSITE" id="PS51898"/>
    </source>
</evidence>
<keyword evidence="3" id="KW-0238">DNA-binding</keyword>
<reference evidence="6 7" key="1">
    <citation type="submission" date="2018-05" db="EMBL/GenBank/DDBJ databases">
        <title>Genomic Encyclopedia of Type Strains, Phase IV (KMG-IV): sequencing the most valuable type-strain genomes for metagenomic binning, comparative biology and taxonomic classification.</title>
        <authorList>
            <person name="Goeker M."/>
        </authorList>
    </citation>
    <scope>NUCLEOTIDE SEQUENCE [LARGE SCALE GENOMIC DNA]</scope>
    <source>
        <strain evidence="6 7">DSM 3183</strain>
    </source>
</reference>
<comment type="caution">
    <text evidence="6">The sequence shown here is derived from an EMBL/GenBank/DDBJ whole genome shotgun (WGS) entry which is preliminary data.</text>
</comment>
<dbReference type="PANTHER" id="PTHR30349">
    <property type="entry name" value="PHAGE INTEGRASE-RELATED"/>
    <property type="match status" value="1"/>
</dbReference>
<dbReference type="InterPro" id="IPR050090">
    <property type="entry name" value="Tyrosine_recombinase_XerCD"/>
</dbReference>
<dbReference type="InterPro" id="IPR013762">
    <property type="entry name" value="Integrase-like_cat_sf"/>
</dbReference>
<evidence type="ECO:0000313" key="7">
    <source>
        <dbReference type="Proteomes" id="UP000248014"/>
    </source>
</evidence>
<evidence type="ECO:0000256" key="3">
    <source>
        <dbReference type="ARBA" id="ARBA00023125"/>
    </source>
</evidence>